<evidence type="ECO:0000256" key="1">
    <source>
        <dbReference type="ARBA" id="ARBA00007406"/>
    </source>
</evidence>
<proteinExistence type="inferred from homology"/>
<dbReference type="PANTHER" id="PTHR43454:SF1">
    <property type="entry name" value="GLYCERALDEHYDE 3-PHOSPHATE DEHYDROGENASE NAD(P) BINDING DOMAIN-CONTAINING PROTEIN"/>
    <property type="match status" value="1"/>
</dbReference>
<comment type="similarity">
    <text evidence="1 3">Belongs to the glyceraldehyde-3-phosphate dehydrogenase family.</text>
</comment>
<dbReference type="GO" id="GO:0051287">
    <property type="term" value="F:NAD binding"/>
    <property type="evidence" value="ECO:0007669"/>
    <property type="project" value="InterPro"/>
</dbReference>
<evidence type="ECO:0000259" key="4">
    <source>
        <dbReference type="SMART" id="SM00846"/>
    </source>
</evidence>
<dbReference type="PANTHER" id="PTHR43454">
    <property type="entry name" value="GLYCERALDEHYDE-3-PHOSPHATE DEHYDROGENASE"/>
    <property type="match status" value="1"/>
</dbReference>
<dbReference type="CDD" id="cd18126">
    <property type="entry name" value="GAPDH_I_C"/>
    <property type="match status" value="1"/>
</dbReference>
<dbReference type="InterPro" id="IPR020828">
    <property type="entry name" value="GlycerAld_3-P_DH_NAD(P)-bd"/>
</dbReference>
<dbReference type="CDD" id="cd05214">
    <property type="entry name" value="GAPDH_I_N"/>
    <property type="match status" value="1"/>
</dbReference>
<dbReference type="InterPro" id="IPR020829">
    <property type="entry name" value="GlycerAld_3-P_DH_cat"/>
</dbReference>
<dbReference type="NCBIfam" id="NF006139">
    <property type="entry name" value="PRK08289.1"/>
    <property type="match status" value="1"/>
</dbReference>
<dbReference type="Gene3D" id="3.30.360.10">
    <property type="entry name" value="Dihydrodipicolinate Reductase, domain 2"/>
    <property type="match status" value="1"/>
</dbReference>
<gene>
    <name evidence="5" type="ORF">CW751_11605</name>
</gene>
<dbReference type="PRINTS" id="PR00078">
    <property type="entry name" value="G3PDHDRGNASE"/>
</dbReference>
<dbReference type="FunFam" id="3.30.360.10:FF:000002">
    <property type="entry name" value="Glyceraldehyde-3-phosphate dehydrogenase"/>
    <property type="match status" value="1"/>
</dbReference>
<dbReference type="Proteomes" id="UP000236654">
    <property type="component" value="Unassembled WGS sequence"/>
</dbReference>
<keyword evidence="6" id="KW-1185">Reference proteome</keyword>
<dbReference type="SUPFAM" id="SSF51735">
    <property type="entry name" value="NAD(P)-binding Rossmann-fold domains"/>
    <property type="match status" value="1"/>
</dbReference>
<comment type="caution">
    <text evidence="5">The sequence shown here is derived from an EMBL/GenBank/DDBJ whole genome shotgun (WGS) entry which is preliminary data.</text>
</comment>
<dbReference type="SMART" id="SM00846">
    <property type="entry name" value="Gp_dh_N"/>
    <property type="match status" value="1"/>
</dbReference>
<keyword evidence="2" id="KW-0560">Oxidoreductase</keyword>
<dbReference type="SUPFAM" id="SSF55347">
    <property type="entry name" value="Glyceraldehyde-3-phosphate dehydrogenase-like, C-terminal domain"/>
    <property type="match status" value="1"/>
</dbReference>
<feature type="domain" description="Glyceraldehyde 3-phosphate dehydrogenase NAD(P) binding" evidence="4">
    <location>
        <begin position="132"/>
        <end position="293"/>
    </location>
</feature>
<dbReference type="GO" id="GO:0016620">
    <property type="term" value="F:oxidoreductase activity, acting on the aldehyde or oxo group of donors, NAD or NADP as acceptor"/>
    <property type="evidence" value="ECO:0007669"/>
    <property type="project" value="InterPro"/>
</dbReference>
<dbReference type="Gene3D" id="3.40.50.720">
    <property type="entry name" value="NAD(P)-binding Rossmann-like Domain"/>
    <property type="match status" value="1"/>
</dbReference>
<dbReference type="PROSITE" id="PS00071">
    <property type="entry name" value="GAPDH"/>
    <property type="match status" value="1"/>
</dbReference>
<evidence type="ECO:0000313" key="5">
    <source>
        <dbReference type="EMBL" id="PKR80141.1"/>
    </source>
</evidence>
<dbReference type="InterPro" id="IPR020830">
    <property type="entry name" value="GlycerAld_3-P_DH_AS"/>
</dbReference>
<protein>
    <submittedName>
        <fullName evidence="5">Glyceraldehyde-3-phosphate dehydrogenase</fullName>
    </submittedName>
</protein>
<dbReference type="InterPro" id="IPR020831">
    <property type="entry name" value="GlycerAld/Erythrose_P_DH"/>
</dbReference>
<organism evidence="5 6">
    <name type="scientific">Brumimicrobium salinarum</name>
    <dbReference type="NCBI Taxonomy" id="2058658"/>
    <lineage>
        <taxon>Bacteria</taxon>
        <taxon>Pseudomonadati</taxon>
        <taxon>Bacteroidota</taxon>
        <taxon>Flavobacteriia</taxon>
        <taxon>Flavobacteriales</taxon>
        <taxon>Crocinitomicaceae</taxon>
        <taxon>Brumimicrobium</taxon>
    </lineage>
</organism>
<dbReference type="AlphaFoldDB" id="A0A2I0R0M8"/>
<evidence type="ECO:0000256" key="2">
    <source>
        <dbReference type="ARBA" id="ARBA00023002"/>
    </source>
</evidence>
<sequence length="483" mass="53803">MNTSHGYEKQLDAHVKRERAAVKLASKTGQLLYDKGVELVLFRNHLVSLTVSEIMNLHDYARNVVQKEIDVFTTSDLAEALLSIDLAPSKLDIGRLAYEYIESKDKFEDKVSFLKHKLKDFIGQDKFTMEPRDVVLFGFGRIGRLAARELIKQAGKGQQLRLRAIVTRNVTKEIIEKRAALFKNDSVHGTFDGIVDVDVENKVLNINGMKISMIEAKNPEDIDYTAYGINNALIIDNTGVYNDKESLSKHLQAKGAARVILTAPGKGIPNIVYGINQGELKLEEERIFSAASCTTNAISPVLEVINNKFGVVKGHIETVHAYTNDQNLLDNMHKKPRRGRSAAINMVITSTGAGKAVTKVIPDLENKLTANAVRVPTPNGSLAILSLELNKEVSVEDVNNEIRNAALNGNLINQIHYSIDEELVSNDIIGNTCCSVFDSPATIVSKDKKNVVLYTWYDNEFGYTKQVIRLAKFVAKVRRLIYY</sequence>
<accession>A0A2I0R0M8</accession>
<dbReference type="Pfam" id="PF00044">
    <property type="entry name" value="Gp_dh_N"/>
    <property type="match status" value="1"/>
</dbReference>
<dbReference type="Pfam" id="PF02800">
    <property type="entry name" value="Gp_dh_C"/>
    <property type="match status" value="1"/>
</dbReference>
<name>A0A2I0R0M8_9FLAO</name>
<dbReference type="RefSeq" id="WP_101335199.1">
    <property type="nucleotide sequence ID" value="NZ_PJNI01000013.1"/>
</dbReference>
<evidence type="ECO:0000256" key="3">
    <source>
        <dbReference type="RuleBase" id="RU000397"/>
    </source>
</evidence>
<dbReference type="EMBL" id="PJNI01000013">
    <property type="protein sequence ID" value="PKR80141.1"/>
    <property type="molecule type" value="Genomic_DNA"/>
</dbReference>
<reference evidence="5 6" key="1">
    <citation type="submission" date="2017-12" db="EMBL/GenBank/DDBJ databases">
        <title>The draft genome sequence of Brumimicrobium saltpan LHR20.</title>
        <authorList>
            <person name="Do Z.-J."/>
            <person name="Luo H.-R."/>
        </authorList>
    </citation>
    <scope>NUCLEOTIDE SEQUENCE [LARGE SCALE GENOMIC DNA]</scope>
    <source>
        <strain evidence="5 6">LHR20</strain>
    </source>
</reference>
<dbReference type="InterPro" id="IPR036291">
    <property type="entry name" value="NAD(P)-bd_dom_sf"/>
</dbReference>
<evidence type="ECO:0000313" key="6">
    <source>
        <dbReference type="Proteomes" id="UP000236654"/>
    </source>
</evidence>
<dbReference type="OrthoDB" id="9803304at2"/>